<sequence>MVPEVLGSLPLISHGGDDDNNNASFTQHKMDSEQLLTCPYNESHQIRRSRFPYHLVKCRKNHPKVANDIRVCPFNARHQIRKAEYKHHLLHCEDGKLAAEGGAQGAGEMSRPEA</sequence>
<evidence type="ECO:0000259" key="4">
    <source>
        <dbReference type="PROSITE" id="PS51800"/>
    </source>
</evidence>
<keyword evidence="6" id="KW-1185">Reference proteome</keyword>
<dbReference type="PANTHER" id="PTHR21402">
    <property type="entry name" value="GAMETOCYTE SPECIFIC FACTOR 1-RELATED"/>
    <property type="match status" value="1"/>
</dbReference>
<keyword evidence="3" id="KW-0862">Zinc</keyword>
<dbReference type="SUPFAM" id="SSF57667">
    <property type="entry name" value="beta-beta-alpha zinc fingers"/>
    <property type="match status" value="1"/>
</dbReference>
<keyword evidence="1" id="KW-0479">Metal-binding</keyword>
<dbReference type="Pfam" id="PF05253">
    <property type="entry name" value="zf-U11-48K"/>
    <property type="match status" value="2"/>
</dbReference>
<dbReference type="InterPro" id="IPR022776">
    <property type="entry name" value="TRM13/UPF0224_CHHC_Znf_dom"/>
</dbReference>
<evidence type="ECO:0000256" key="1">
    <source>
        <dbReference type="ARBA" id="ARBA00022723"/>
    </source>
</evidence>
<keyword evidence="2" id="KW-0863">Zinc-finger</keyword>
<accession>A0A401QG80</accession>
<dbReference type="PROSITE" id="PS51800">
    <property type="entry name" value="ZF_CHHC_U11_48K"/>
    <property type="match status" value="2"/>
</dbReference>
<organism evidence="5 6">
    <name type="scientific">Scyliorhinus torazame</name>
    <name type="common">Cloudy catshark</name>
    <name type="synonym">Catulus torazame</name>
    <dbReference type="NCBI Taxonomy" id="75743"/>
    <lineage>
        <taxon>Eukaryota</taxon>
        <taxon>Metazoa</taxon>
        <taxon>Chordata</taxon>
        <taxon>Craniata</taxon>
        <taxon>Vertebrata</taxon>
        <taxon>Chondrichthyes</taxon>
        <taxon>Elasmobranchii</taxon>
        <taxon>Galeomorphii</taxon>
        <taxon>Galeoidea</taxon>
        <taxon>Carcharhiniformes</taxon>
        <taxon>Scyliorhinidae</taxon>
        <taxon>Scyliorhinus</taxon>
    </lineage>
</organism>
<evidence type="ECO:0000313" key="5">
    <source>
        <dbReference type="EMBL" id="GCB84391.1"/>
    </source>
</evidence>
<reference evidence="5 6" key="1">
    <citation type="journal article" date="2018" name="Nat. Ecol. Evol.">
        <title>Shark genomes provide insights into elasmobranch evolution and the origin of vertebrates.</title>
        <authorList>
            <person name="Hara Y"/>
            <person name="Yamaguchi K"/>
            <person name="Onimaru K"/>
            <person name="Kadota M"/>
            <person name="Koyanagi M"/>
            <person name="Keeley SD"/>
            <person name="Tatsumi K"/>
            <person name="Tanaka K"/>
            <person name="Motone F"/>
            <person name="Kageyama Y"/>
            <person name="Nozu R"/>
            <person name="Adachi N"/>
            <person name="Nishimura O"/>
            <person name="Nakagawa R"/>
            <person name="Tanegashima C"/>
            <person name="Kiyatake I"/>
            <person name="Matsumoto R"/>
            <person name="Murakumo K"/>
            <person name="Nishida K"/>
            <person name="Terakita A"/>
            <person name="Kuratani S"/>
            <person name="Sato K"/>
            <person name="Hyodo S Kuraku.S."/>
        </authorList>
    </citation>
    <scope>NUCLEOTIDE SEQUENCE [LARGE SCALE GENOMIC DNA]</scope>
</reference>
<feature type="domain" description="CHHC U11-48K-type" evidence="4">
    <location>
        <begin position="69"/>
        <end position="96"/>
    </location>
</feature>
<dbReference type="EMBL" id="BFAA01074866">
    <property type="protein sequence ID" value="GCB84391.1"/>
    <property type="molecule type" value="Genomic_DNA"/>
</dbReference>
<protein>
    <recommendedName>
        <fullName evidence="4">CHHC U11-48K-type domain-containing protein</fullName>
    </recommendedName>
</protein>
<dbReference type="InterPro" id="IPR036236">
    <property type="entry name" value="Znf_C2H2_sf"/>
</dbReference>
<evidence type="ECO:0000256" key="2">
    <source>
        <dbReference type="ARBA" id="ARBA00022771"/>
    </source>
</evidence>
<dbReference type="OrthoDB" id="10069248at2759"/>
<dbReference type="InterPro" id="IPR051591">
    <property type="entry name" value="UPF0224_FAM112_RNA_Proc"/>
</dbReference>
<name>A0A401QG80_SCYTO</name>
<dbReference type="PANTHER" id="PTHR21402:SF5">
    <property type="entry name" value="GAMETOCYTE SPECIFIC FACTOR 1"/>
    <property type="match status" value="1"/>
</dbReference>
<dbReference type="GO" id="GO:0008270">
    <property type="term" value="F:zinc ion binding"/>
    <property type="evidence" value="ECO:0007669"/>
    <property type="project" value="UniProtKB-KW"/>
</dbReference>
<dbReference type="Proteomes" id="UP000288216">
    <property type="component" value="Unassembled WGS sequence"/>
</dbReference>
<gene>
    <name evidence="5" type="ORF">scyTo_0025169</name>
</gene>
<comment type="caution">
    <text evidence="5">The sequence shown here is derived from an EMBL/GenBank/DDBJ whole genome shotgun (WGS) entry which is preliminary data.</text>
</comment>
<proteinExistence type="predicted"/>
<dbReference type="AlphaFoldDB" id="A0A401QG80"/>
<evidence type="ECO:0000256" key="3">
    <source>
        <dbReference type="ARBA" id="ARBA00022833"/>
    </source>
</evidence>
<feature type="domain" description="CHHC U11-48K-type" evidence="4">
    <location>
        <begin position="35"/>
        <end position="62"/>
    </location>
</feature>
<dbReference type="STRING" id="75743.A0A401QG80"/>
<evidence type="ECO:0000313" key="6">
    <source>
        <dbReference type="Proteomes" id="UP000288216"/>
    </source>
</evidence>